<dbReference type="Pfam" id="PF05768">
    <property type="entry name" value="Glrx-like"/>
    <property type="match status" value="1"/>
</dbReference>
<protein>
    <submittedName>
        <fullName evidence="1">Glutaredoxin 2</fullName>
    </submittedName>
</protein>
<dbReference type="KEGG" id="kge:TQ33_0646"/>
<dbReference type="HOGENOM" id="CLU_125054_4_2_6"/>
<dbReference type="Proteomes" id="UP000034071">
    <property type="component" value="Chromosome"/>
</dbReference>
<dbReference type="EMBL" id="CP010975">
    <property type="protein sequence ID" value="AKE51623.1"/>
    <property type="molecule type" value="Genomic_DNA"/>
</dbReference>
<dbReference type="OrthoDB" id="8537427at2"/>
<dbReference type="AlphaFoldDB" id="A0A0F6RBJ8"/>
<proteinExistence type="predicted"/>
<reference evidence="1 2" key="1">
    <citation type="submission" date="2015-02" db="EMBL/GenBank/DDBJ databases">
        <title>Complete genome sequence of Kangiella geojedonensis strain YCS-5T.</title>
        <authorList>
            <person name="Kim K.M."/>
        </authorList>
    </citation>
    <scope>NUCLEOTIDE SEQUENCE [LARGE SCALE GENOMIC DNA]</scope>
    <source>
        <strain evidence="1 2">YCS-5</strain>
    </source>
</reference>
<dbReference type="RefSeq" id="WP_046560796.1">
    <property type="nucleotide sequence ID" value="NZ_CP010975.1"/>
</dbReference>
<gene>
    <name evidence="1" type="ORF">TQ33_0646</name>
</gene>
<organism evidence="1 2">
    <name type="scientific">Kangiella geojedonensis</name>
    <dbReference type="NCBI Taxonomy" id="914150"/>
    <lineage>
        <taxon>Bacteria</taxon>
        <taxon>Pseudomonadati</taxon>
        <taxon>Pseudomonadota</taxon>
        <taxon>Gammaproteobacteria</taxon>
        <taxon>Kangiellales</taxon>
        <taxon>Kangiellaceae</taxon>
        <taxon>Kangiella</taxon>
    </lineage>
</organism>
<name>A0A0F6RBJ8_9GAMM</name>
<evidence type="ECO:0000313" key="1">
    <source>
        <dbReference type="EMBL" id="AKE51623.1"/>
    </source>
</evidence>
<accession>A0A0F6RBJ8</accession>
<dbReference type="SUPFAM" id="SSF52833">
    <property type="entry name" value="Thioredoxin-like"/>
    <property type="match status" value="1"/>
</dbReference>
<dbReference type="InterPro" id="IPR036249">
    <property type="entry name" value="Thioredoxin-like_sf"/>
</dbReference>
<keyword evidence="2" id="KW-1185">Reference proteome</keyword>
<evidence type="ECO:0000313" key="2">
    <source>
        <dbReference type="Proteomes" id="UP000034071"/>
    </source>
</evidence>
<dbReference type="InterPro" id="IPR008554">
    <property type="entry name" value="Glutaredoxin-like"/>
</dbReference>
<sequence>MPNKQEIIFFTTFGCHLCEQVEAMIFALNQQKNLANRFDIIAFDIIDDEKILAEYRTTIPVLKNTSTSEKLFWPFSFEELDDWLD</sequence>
<dbReference type="STRING" id="914150.TQ33_0646"/>
<dbReference type="Gene3D" id="3.40.30.10">
    <property type="entry name" value="Glutaredoxin"/>
    <property type="match status" value="1"/>
</dbReference>